<evidence type="ECO:0000256" key="1">
    <source>
        <dbReference type="ARBA" id="ARBA00023002"/>
    </source>
</evidence>
<dbReference type="Proteomes" id="UP000032809">
    <property type="component" value="Chromosome I"/>
</dbReference>
<dbReference type="SUPFAM" id="SSF51905">
    <property type="entry name" value="FAD/NAD(P)-binding domain"/>
    <property type="match status" value="1"/>
</dbReference>
<dbReference type="AlphaFoldDB" id="A0A0C7P0M4"/>
<evidence type="ECO:0000313" key="4">
    <source>
        <dbReference type="Proteomes" id="UP000032809"/>
    </source>
</evidence>
<organism evidence="3 4">
    <name type="scientific">Defluviitoga tunisiensis</name>
    <dbReference type="NCBI Taxonomy" id="1006576"/>
    <lineage>
        <taxon>Bacteria</taxon>
        <taxon>Thermotogati</taxon>
        <taxon>Thermotogota</taxon>
        <taxon>Thermotogae</taxon>
        <taxon>Petrotogales</taxon>
        <taxon>Petrotogaceae</taxon>
        <taxon>Defluviitoga</taxon>
    </lineage>
</organism>
<dbReference type="PANTHER" id="PTHR42949">
    <property type="entry name" value="ANAEROBIC GLYCEROL-3-PHOSPHATE DEHYDROGENASE SUBUNIT B"/>
    <property type="match status" value="1"/>
</dbReference>
<accession>A0A0C7P0M4</accession>
<dbReference type="EMBL" id="LN824141">
    <property type="protein sequence ID" value="CEP77770.1"/>
    <property type="molecule type" value="Genomic_DNA"/>
</dbReference>
<evidence type="ECO:0000313" key="3">
    <source>
        <dbReference type="EMBL" id="CEP77770.1"/>
    </source>
</evidence>
<reference evidence="4" key="1">
    <citation type="submission" date="2014-11" db="EMBL/GenBank/DDBJ databases">
        <authorList>
            <person name="Wibberg D."/>
        </authorList>
    </citation>
    <scope>NUCLEOTIDE SEQUENCE [LARGE SCALE GENOMIC DNA]</scope>
    <source>
        <strain evidence="4">L3</strain>
    </source>
</reference>
<dbReference type="InterPro" id="IPR023753">
    <property type="entry name" value="FAD/NAD-binding_dom"/>
</dbReference>
<evidence type="ECO:0000259" key="2">
    <source>
        <dbReference type="Pfam" id="PF07992"/>
    </source>
</evidence>
<dbReference type="PRINTS" id="PR00469">
    <property type="entry name" value="PNDRDTASEII"/>
</dbReference>
<keyword evidence="1" id="KW-0560">Oxidoreductase</keyword>
<dbReference type="PATRIC" id="fig|1006576.9.peg.439"/>
<proteinExistence type="predicted"/>
<dbReference type="HOGENOM" id="CLU_030705_0_0_0"/>
<dbReference type="Pfam" id="PF07992">
    <property type="entry name" value="Pyr_redox_2"/>
    <property type="match status" value="1"/>
</dbReference>
<dbReference type="GO" id="GO:0016491">
    <property type="term" value="F:oxidoreductase activity"/>
    <property type="evidence" value="ECO:0007669"/>
    <property type="project" value="UniProtKB-KW"/>
</dbReference>
<dbReference type="KEGG" id="dtn:DTL3_0444"/>
<dbReference type="InterPro" id="IPR051691">
    <property type="entry name" value="Metab_Enz_Cyan_OpOx_G3PDH"/>
</dbReference>
<dbReference type="OrthoDB" id="9776839at2"/>
<dbReference type="RefSeq" id="WP_045087335.1">
    <property type="nucleotide sequence ID" value="NZ_LN824141.1"/>
</dbReference>
<dbReference type="Gene3D" id="3.50.50.60">
    <property type="entry name" value="FAD/NAD(P)-binding domain"/>
    <property type="match status" value="2"/>
</dbReference>
<dbReference type="PANTHER" id="PTHR42949:SF3">
    <property type="entry name" value="ANAEROBIC GLYCEROL-3-PHOSPHATE DEHYDROGENASE SUBUNIT B"/>
    <property type="match status" value="1"/>
</dbReference>
<feature type="domain" description="FAD/NAD(P)-binding" evidence="2">
    <location>
        <begin position="6"/>
        <end position="297"/>
    </location>
</feature>
<protein>
    <submittedName>
        <fullName evidence="3">Oxidoreductase</fullName>
    </submittedName>
</protein>
<name>A0A0C7P0M4_DEFTU</name>
<dbReference type="InterPro" id="IPR036188">
    <property type="entry name" value="FAD/NAD-bd_sf"/>
</dbReference>
<sequence length="405" mass="44823">MKYETDVVVIGAGGGGLAAAISASKAGAQVILIEREDDSGGVLNQCIHNGFGLHYFRKDLTGPEFKESLQEELEKTNVTVLKSTFVLEVTRDKKILFVNKNGINEIKTKSLVMATGARERHFNSLAIPGDRVSGIFTAGVAQKYINLQNLKPANKALILGSGDIGLIMARRLHLEGIEVEGVVEILPYPGGLERNVQQCLRDYNIPLYLSHTVTRVEGDKRLNRVYVSQVDENRNIIPNTEKIFEVDALITSVGLIPSIKPVEFVQTAPGFVTSNTNQTSEDWIFAAGNCTVVFDLVDFVAREGEKAGKYAALYAKKEYLPQELIKIKKGENINILHPSYIDPEEKSKLYIRVSKVFDKAEIVVEPLGIKIIEEEARPSEMIEISLKPFQDSKIKEIEVKAHGIS</sequence>
<dbReference type="STRING" id="1006576.DTL3_0444"/>
<keyword evidence="4" id="KW-1185">Reference proteome</keyword>
<gene>
    <name evidence="3" type="ORF">DTL3_0444</name>
</gene>
<dbReference type="PRINTS" id="PR00368">
    <property type="entry name" value="FADPNR"/>
</dbReference>